<keyword evidence="2" id="KW-1185">Reference proteome</keyword>
<sequence>MKTKTRPCALQNSSRFQHRKENENLHLCNVTVCILNESELNPTGHHRPSLLRVLFLQKFNKLLLRGGCCDRELQPWWRLHQLQAETPSLRWRLQHTSPFN</sequence>
<gene>
    <name evidence="1" type="primary">Vigan.11G134400</name>
    <name evidence="1" type="ORF">VIGAN_11134400</name>
</gene>
<accession>A0A0S3TAA7</accession>
<dbReference type="Proteomes" id="UP000291084">
    <property type="component" value="Chromosome 11"/>
</dbReference>
<dbReference type="AlphaFoldDB" id="A0A0S3TAA7"/>
<protein>
    <submittedName>
        <fullName evidence="1">Uncharacterized protein</fullName>
    </submittedName>
</protein>
<name>A0A0S3TAA7_PHAAN</name>
<dbReference type="EMBL" id="AP015044">
    <property type="protein sequence ID" value="BAU01958.1"/>
    <property type="molecule type" value="Genomic_DNA"/>
</dbReference>
<evidence type="ECO:0000313" key="1">
    <source>
        <dbReference type="EMBL" id="BAU01958.1"/>
    </source>
</evidence>
<evidence type="ECO:0000313" key="2">
    <source>
        <dbReference type="Proteomes" id="UP000291084"/>
    </source>
</evidence>
<proteinExistence type="predicted"/>
<reference evidence="1 2" key="1">
    <citation type="journal article" date="2015" name="Sci. Rep.">
        <title>The power of single molecule real-time sequencing technology in the de novo assembly of a eukaryotic genome.</title>
        <authorList>
            <person name="Sakai H."/>
            <person name="Naito K."/>
            <person name="Ogiso-Tanaka E."/>
            <person name="Takahashi Y."/>
            <person name="Iseki K."/>
            <person name="Muto C."/>
            <person name="Satou K."/>
            <person name="Teruya K."/>
            <person name="Shiroma A."/>
            <person name="Shimoji M."/>
            <person name="Hirano T."/>
            <person name="Itoh T."/>
            <person name="Kaga A."/>
            <person name="Tomooka N."/>
        </authorList>
    </citation>
    <scope>NUCLEOTIDE SEQUENCE [LARGE SCALE GENOMIC DNA]</scope>
    <source>
        <strain evidence="2">cv. Shumari</strain>
    </source>
</reference>
<organism evidence="1 2">
    <name type="scientific">Vigna angularis var. angularis</name>
    <dbReference type="NCBI Taxonomy" id="157739"/>
    <lineage>
        <taxon>Eukaryota</taxon>
        <taxon>Viridiplantae</taxon>
        <taxon>Streptophyta</taxon>
        <taxon>Embryophyta</taxon>
        <taxon>Tracheophyta</taxon>
        <taxon>Spermatophyta</taxon>
        <taxon>Magnoliopsida</taxon>
        <taxon>eudicotyledons</taxon>
        <taxon>Gunneridae</taxon>
        <taxon>Pentapetalae</taxon>
        <taxon>rosids</taxon>
        <taxon>fabids</taxon>
        <taxon>Fabales</taxon>
        <taxon>Fabaceae</taxon>
        <taxon>Papilionoideae</taxon>
        <taxon>50 kb inversion clade</taxon>
        <taxon>NPAAA clade</taxon>
        <taxon>indigoferoid/millettioid clade</taxon>
        <taxon>Phaseoleae</taxon>
        <taxon>Vigna</taxon>
    </lineage>
</organism>